<evidence type="ECO:0000313" key="3">
    <source>
        <dbReference type="Proteomes" id="UP000717696"/>
    </source>
</evidence>
<comment type="caution">
    <text evidence="2">The sequence shown here is derived from an EMBL/GenBank/DDBJ whole genome shotgun (WGS) entry which is preliminary data.</text>
</comment>
<accession>A0A9P9JDU8</accession>
<dbReference type="AlphaFoldDB" id="A0A9P9JDU8"/>
<dbReference type="Proteomes" id="UP000717696">
    <property type="component" value="Unassembled WGS sequence"/>
</dbReference>
<feature type="compositionally biased region" description="Basic and acidic residues" evidence="1">
    <location>
        <begin position="231"/>
        <end position="240"/>
    </location>
</feature>
<keyword evidence="3" id="KW-1185">Reference proteome</keyword>
<reference evidence="2" key="1">
    <citation type="journal article" date="2021" name="Nat. Commun.">
        <title>Genetic determinants of endophytism in the Arabidopsis root mycobiome.</title>
        <authorList>
            <person name="Mesny F."/>
            <person name="Miyauchi S."/>
            <person name="Thiergart T."/>
            <person name="Pickel B."/>
            <person name="Atanasova L."/>
            <person name="Karlsson M."/>
            <person name="Huettel B."/>
            <person name="Barry K.W."/>
            <person name="Haridas S."/>
            <person name="Chen C."/>
            <person name="Bauer D."/>
            <person name="Andreopoulos W."/>
            <person name="Pangilinan J."/>
            <person name="LaButti K."/>
            <person name="Riley R."/>
            <person name="Lipzen A."/>
            <person name="Clum A."/>
            <person name="Drula E."/>
            <person name="Henrissat B."/>
            <person name="Kohler A."/>
            <person name="Grigoriev I.V."/>
            <person name="Martin F.M."/>
            <person name="Hacquard S."/>
        </authorList>
    </citation>
    <scope>NUCLEOTIDE SEQUENCE</scope>
    <source>
        <strain evidence="2">MPI-CAGE-AT-0021</strain>
    </source>
</reference>
<protein>
    <submittedName>
        <fullName evidence="2">Uncharacterized protein</fullName>
    </submittedName>
</protein>
<feature type="region of interest" description="Disordered" evidence="1">
    <location>
        <begin position="214"/>
        <end position="240"/>
    </location>
</feature>
<proteinExistence type="predicted"/>
<dbReference type="EMBL" id="JAGMUU010000001">
    <property type="protein sequence ID" value="KAH7162834.1"/>
    <property type="molecule type" value="Genomic_DNA"/>
</dbReference>
<gene>
    <name evidence="2" type="ORF">B0J13DRAFT_615449</name>
</gene>
<evidence type="ECO:0000313" key="2">
    <source>
        <dbReference type="EMBL" id="KAH7162834.1"/>
    </source>
</evidence>
<sequence>MSSPNSLLGKLFLGAREELYCNYLNFSIRIKEGRKATLTDSRLIRKVKTALKECQMAYLDGGYMDLKTGRVHWEKKMPTHAEILACRFLTPYERVDRVETDIKRFGKSTIPGKSNTLENQTQEIIIRNGKVASENEDLFEELFSKVQAIWKQQNSSSEKAKTTIQTTTELKVRIHALESVPATATINKKDVEDVVRQAVAAYSQVTPVLEKTKLLPKKPTLTDAPTTPEQLSEKSRIPSR</sequence>
<evidence type="ECO:0000256" key="1">
    <source>
        <dbReference type="SAM" id="MobiDB-lite"/>
    </source>
</evidence>
<feature type="compositionally biased region" description="Low complexity" evidence="1">
    <location>
        <begin position="217"/>
        <end position="228"/>
    </location>
</feature>
<name>A0A9P9JDU8_9HYPO</name>
<organism evidence="2 3">
    <name type="scientific">Dactylonectria estremocensis</name>
    <dbReference type="NCBI Taxonomy" id="1079267"/>
    <lineage>
        <taxon>Eukaryota</taxon>
        <taxon>Fungi</taxon>
        <taxon>Dikarya</taxon>
        <taxon>Ascomycota</taxon>
        <taxon>Pezizomycotina</taxon>
        <taxon>Sordariomycetes</taxon>
        <taxon>Hypocreomycetidae</taxon>
        <taxon>Hypocreales</taxon>
        <taxon>Nectriaceae</taxon>
        <taxon>Dactylonectria</taxon>
    </lineage>
</organism>